<protein>
    <submittedName>
        <fullName evidence="2">Glycerophosphoryl diester phosphodiesterase</fullName>
    </submittedName>
</protein>
<proteinExistence type="predicted"/>
<name>A0ABY0V8G0_9ACTO</name>
<accession>A0ABY0V8G0</accession>
<keyword evidence="3" id="KW-1185">Reference proteome</keyword>
<sequence>MSVNSQRADERGPLIIAHRGGADERPENTMRAFRGAIDAGVIHQETDVHLTLDGVVVVHHDPSIQVTHGEPVTIAQRTFDQIRSLDTANGEPVERLEDVLSELPLARWNIDAKVDEVVDPLIHVIDQAEAWDRVVLASFSEPRLRRVRHARPFASTSLGMSGIARLMGAASTASSARTWNVPGPDQGVLAAQVPLAFRGIRVVTPRFIATAHRHGLAVHVWTLNAAADIEHVRRMGVDGIITDRPTMALELARL</sequence>
<dbReference type="InterPro" id="IPR017946">
    <property type="entry name" value="PLC-like_Pdiesterase_TIM-brl"/>
</dbReference>
<dbReference type="Pfam" id="PF03009">
    <property type="entry name" value="GDPD"/>
    <property type="match status" value="1"/>
</dbReference>
<reference evidence="2 3" key="1">
    <citation type="submission" date="2016-10" db="EMBL/GenBank/DDBJ databases">
        <authorList>
            <person name="Varghese N."/>
            <person name="Submissions S."/>
        </authorList>
    </citation>
    <scope>NUCLEOTIDE SEQUENCE [LARGE SCALE GENOMIC DNA]</scope>
    <source>
        <strain evidence="2 3">DSM 9169</strain>
    </source>
</reference>
<evidence type="ECO:0000313" key="2">
    <source>
        <dbReference type="EMBL" id="SDT97904.1"/>
    </source>
</evidence>
<dbReference type="RefSeq" id="WP_092648699.1">
    <property type="nucleotide sequence ID" value="NZ_LT629792.1"/>
</dbReference>
<feature type="domain" description="GP-PDE" evidence="1">
    <location>
        <begin position="13"/>
        <end position="252"/>
    </location>
</feature>
<dbReference type="PANTHER" id="PTHR43805">
    <property type="entry name" value="GLYCEROPHOSPHORYL DIESTER PHOSPHODIESTERASE"/>
    <property type="match status" value="1"/>
</dbReference>
<dbReference type="Gene3D" id="3.20.20.190">
    <property type="entry name" value="Phosphatidylinositol (PI) phosphodiesterase"/>
    <property type="match status" value="1"/>
</dbReference>
<dbReference type="SUPFAM" id="SSF51695">
    <property type="entry name" value="PLC-like phosphodiesterases"/>
    <property type="match status" value="1"/>
</dbReference>
<dbReference type="PROSITE" id="PS51704">
    <property type="entry name" value="GP_PDE"/>
    <property type="match status" value="1"/>
</dbReference>
<dbReference type="Proteomes" id="UP000198976">
    <property type="component" value="Chromosome I"/>
</dbReference>
<organism evidence="2 3">
    <name type="scientific">Schaalia radingae</name>
    <dbReference type="NCBI Taxonomy" id="131110"/>
    <lineage>
        <taxon>Bacteria</taxon>
        <taxon>Bacillati</taxon>
        <taxon>Actinomycetota</taxon>
        <taxon>Actinomycetes</taxon>
        <taxon>Actinomycetales</taxon>
        <taxon>Actinomycetaceae</taxon>
        <taxon>Schaalia</taxon>
    </lineage>
</organism>
<evidence type="ECO:0000313" key="3">
    <source>
        <dbReference type="Proteomes" id="UP000198976"/>
    </source>
</evidence>
<dbReference type="EMBL" id="LT629792">
    <property type="protein sequence ID" value="SDT97904.1"/>
    <property type="molecule type" value="Genomic_DNA"/>
</dbReference>
<gene>
    <name evidence="2" type="ORF">SAMN04489714_1386</name>
</gene>
<dbReference type="InterPro" id="IPR030395">
    <property type="entry name" value="GP_PDE_dom"/>
</dbReference>
<dbReference type="PANTHER" id="PTHR43805:SF1">
    <property type="entry name" value="GP-PDE DOMAIN-CONTAINING PROTEIN"/>
    <property type="match status" value="1"/>
</dbReference>
<evidence type="ECO:0000259" key="1">
    <source>
        <dbReference type="PROSITE" id="PS51704"/>
    </source>
</evidence>